<gene>
    <name evidence="8" type="ORF">ACFOUR_12800</name>
</gene>
<dbReference type="GO" id="GO:0015074">
    <property type="term" value="P:DNA integration"/>
    <property type="evidence" value="ECO:0007669"/>
    <property type="project" value="UniProtKB-KW"/>
</dbReference>
<dbReference type="InterPro" id="IPR004107">
    <property type="entry name" value="Integrase_SAM-like_N"/>
</dbReference>
<dbReference type="InterPro" id="IPR002104">
    <property type="entry name" value="Integrase_catalytic"/>
</dbReference>
<evidence type="ECO:0000259" key="7">
    <source>
        <dbReference type="PROSITE" id="PS51900"/>
    </source>
</evidence>
<evidence type="ECO:0000256" key="1">
    <source>
        <dbReference type="ARBA" id="ARBA00022908"/>
    </source>
</evidence>
<proteinExistence type="predicted"/>
<evidence type="ECO:0000256" key="5">
    <source>
        <dbReference type="SAM" id="MobiDB-lite"/>
    </source>
</evidence>
<evidence type="ECO:0000313" key="8">
    <source>
        <dbReference type="EMBL" id="MFC3959237.1"/>
    </source>
</evidence>
<dbReference type="InterPro" id="IPR050090">
    <property type="entry name" value="Tyrosine_recombinase_XerCD"/>
</dbReference>
<accession>A0ABD5NQC4</accession>
<dbReference type="SUPFAM" id="SSF56349">
    <property type="entry name" value="DNA breaking-rejoining enzymes"/>
    <property type="match status" value="1"/>
</dbReference>
<dbReference type="PANTHER" id="PTHR30349">
    <property type="entry name" value="PHAGE INTEGRASE-RELATED"/>
    <property type="match status" value="1"/>
</dbReference>
<feature type="region of interest" description="Disordered" evidence="5">
    <location>
        <begin position="210"/>
        <end position="231"/>
    </location>
</feature>
<keyword evidence="1" id="KW-0229">DNA integration</keyword>
<evidence type="ECO:0000259" key="6">
    <source>
        <dbReference type="PROSITE" id="PS51898"/>
    </source>
</evidence>
<dbReference type="GO" id="GO:0006310">
    <property type="term" value="P:DNA recombination"/>
    <property type="evidence" value="ECO:0007669"/>
    <property type="project" value="UniProtKB-KW"/>
</dbReference>
<name>A0ABD5NQC4_9EURY</name>
<dbReference type="PROSITE" id="PS51898">
    <property type="entry name" value="TYR_RECOMBINASE"/>
    <property type="match status" value="1"/>
</dbReference>
<dbReference type="EMBL" id="JBHSAQ010000011">
    <property type="protein sequence ID" value="MFC3959237.1"/>
    <property type="molecule type" value="Genomic_DNA"/>
</dbReference>
<dbReference type="InterPro" id="IPR044068">
    <property type="entry name" value="CB"/>
</dbReference>
<reference evidence="8 9" key="1">
    <citation type="journal article" date="2019" name="Int. J. Syst. Evol. Microbiol.">
        <title>The Global Catalogue of Microorganisms (GCM) 10K type strain sequencing project: providing services to taxonomists for standard genome sequencing and annotation.</title>
        <authorList>
            <consortium name="The Broad Institute Genomics Platform"/>
            <consortium name="The Broad Institute Genome Sequencing Center for Infectious Disease"/>
            <person name="Wu L."/>
            <person name="Ma J."/>
        </authorList>
    </citation>
    <scope>NUCLEOTIDE SEQUENCE [LARGE SCALE GENOMIC DNA]</scope>
    <source>
        <strain evidence="8 9">IBRC-M 10256</strain>
    </source>
</reference>
<dbReference type="Gene3D" id="1.10.443.10">
    <property type="entry name" value="Intergrase catalytic core"/>
    <property type="match status" value="1"/>
</dbReference>
<keyword evidence="2 4" id="KW-0238">DNA-binding</keyword>
<sequence length="373" mass="42165">MTEALVDAIAKIDDPDTIKQILVAAGVESSQDLDASSPDQPSLSSLYDRYLSRRKNRSSATRAQYKRTIPPFIDFAETRNVSSPAGLSTELLDNYVAELNQEFKNDSTILTYTKNVRTWLRWLSKRDYCDDAVYRILDKEELGLSPTARDHAIPTEEAQAILGKLRKQRRGSAQHALTELLWNTGARLSCVHSLDIDDFNKGEESIKFRHRPNAGTRLKNGSLSDGTAGDGERDVIVNDRVVKALTSYINNQRPDIRDDHGRAPLFATRFGRAAKSTLRRWVYDATSCRWAKGKIESKDCDAACDPDSNVCPCSYYPHAIRRGAIVHHLSNGLRRDRASERFDVSIPVLTRHYDPRSEKKLKEDRAEAVRNSW</sequence>
<comment type="caution">
    <text evidence="8">The sequence shown here is derived from an EMBL/GenBank/DDBJ whole genome shotgun (WGS) entry which is preliminary data.</text>
</comment>
<feature type="domain" description="Tyr recombinase" evidence="6">
    <location>
        <begin position="148"/>
        <end position="366"/>
    </location>
</feature>
<evidence type="ECO:0000256" key="2">
    <source>
        <dbReference type="ARBA" id="ARBA00023125"/>
    </source>
</evidence>
<keyword evidence="9" id="KW-1185">Reference proteome</keyword>
<dbReference type="InterPro" id="IPR010998">
    <property type="entry name" value="Integrase_recombinase_N"/>
</dbReference>
<feature type="domain" description="Core-binding (CB)" evidence="7">
    <location>
        <begin position="41"/>
        <end position="124"/>
    </location>
</feature>
<evidence type="ECO:0000256" key="3">
    <source>
        <dbReference type="ARBA" id="ARBA00023172"/>
    </source>
</evidence>
<evidence type="ECO:0000256" key="4">
    <source>
        <dbReference type="PROSITE-ProRule" id="PRU01248"/>
    </source>
</evidence>
<dbReference type="Gene3D" id="1.10.150.130">
    <property type="match status" value="1"/>
</dbReference>
<evidence type="ECO:0000313" key="9">
    <source>
        <dbReference type="Proteomes" id="UP001595846"/>
    </source>
</evidence>
<dbReference type="Pfam" id="PF02899">
    <property type="entry name" value="Phage_int_SAM_1"/>
    <property type="match status" value="1"/>
</dbReference>
<dbReference type="GO" id="GO:0003677">
    <property type="term" value="F:DNA binding"/>
    <property type="evidence" value="ECO:0007669"/>
    <property type="project" value="UniProtKB-UniRule"/>
</dbReference>
<dbReference type="Proteomes" id="UP001595846">
    <property type="component" value="Unassembled WGS sequence"/>
</dbReference>
<dbReference type="PROSITE" id="PS51900">
    <property type="entry name" value="CB"/>
    <property type="match status" value="1"/>
</dbReference>
<organism evidence="8 9">
    <name type="scientific">Halovivax cerinus</name>
    <dbReference type="NCBI Taxonomy" id="1487865"/>
    <lineage>
        <taxon>Archaea</taxon>
        <taxon>Methanobacteriati</taxon>
        <taxon>Methanobacteriota</taxon>
        <taxon>Stenosarchaea group</taxon>
        <taxon>Halobacteria</taxon>
        <taxon>Halobacteriales</taxon>
        <taxon>Natrialbaceae</taxon>
        <taxon>Halovivax</taxon>
    </lineage>
</organism>
<dbReference type="AlphaFoldDB" id="A0ABD5NQC4"/>
<dbReference type="InterPro" id="IPR011010">
    <property type="entry name" value="DNA_brk_join_enz"/>
</dbReference>
<keyword evidence="3" id="KW-0233">DNA recombination</keyword>
<dbReference type="RefSeq" id="WP_256532784.1">
    <property type="nucleotide sequence ID" value="NZ_CP101824.1"/>
</dbReference>
<dbReference type="InterPro" id="IPR013762">
    <property type="entry name" value="Integrase-like_cat_sf"/>
</dbReference>
<dbReference type="PANTHER" id="PTHR30349:SF41">
    <property type="entry name" value="INTEGRASE_RECOMBINASE PROTEIN MJ0367-RELATED"/>
    <property type="match status" value="1"/>
</dbReference>
<dbReference type="GeneID" id="73901890"/>
<protein>
    <submittedName>
        <fullName evidence="8">Tyrosine-type recombinase/integrase</fullName>
    </submittedName>
</protein>